<comment type="caution">
    <text evidence="1">The sequence shown here is derived from an EMBL/GenBank/DDBJ whole genome shotgun (WGS) entry which is preliminary data.</text>
</comment>
<name>A0ABT3CZ02_9BACT</name>
<protein>
    <recommendedName>
        <fullName evidence="3">Lipoprotein</fullName>
    </recommendedName>
</protein>
<sequence length="137" mass="15774">MLTLLSLVWLLSCGMEKQEKSNYQTELKIEKVNLYGEMLTCESSEPLKIVPNAQDPTPIELNNGGDFAIKYIVEKVNGELVHQAVFYERNAGEWKNLNEEHHRTPLYLDEELNWGIAMENNDEQVFEVEMTVKTAVL</sequence>
<dbReference type="RefSeq" id="WP_264139671.1">
    <property type="nucleotide sequence ID" value="NZ_JAOYOD010000001.1"/>
</dbReference>
<dbReference type="EMBL" id="JAOYOD010000001">
    <property type="protein sequence ID" value="MCV9388778.1"/>
    <property type="molecule type" value="Genomic_DNA"/>
</dbReference>
<proteinExistence type="predicted"/>
<keyword evidence="2" id="KW-1185">Reference proteome</keyword>
<dbReference type="Proteomes" id="UP001300692">
    <property type="component" value="Unassembled WGS sequence"/>
</dbReference>
<evidence type="ECO:0000313" key="2">
    <source>
        <dbReference type="Proteomes" id="UP001300692"/>
    </source>
</evidence>
<evidence type="ECO:0008006" key="3">
    <source>
        <dbReference type="Google" id="ProtNLM"/>
    </source>
</evidence>
<evidence type="ECO:0000313" key="1">
    <source>
        <dbReference type="EMBL" id="MCV9388778.1"/>
    </source>
</evidence>
<gene>
    <name evidence="1" type="ORF">N7U62_19015</name>
</gene>
<organism evidence="1 2">
    <name type="scientific">Reichenbachiella ulvae</name>
    <dbReference type="NCBI Taxonomy" id="2980104"/>
    <lineage>
        <taxon>Bacteria</taxon>
        <taxon>Pseudomonadati</taxon>
        <taxon>Bacteroidota</taxon>
        <taxon>Cytophagia</taxon>
        <taxon>Cytophagales</taxon>
        <taxon>Reichenbachiellaceae</taxon>
        <taxon>Reichenbachiella</taxon>
    </lineage>
</organism>
<accession>A0ABT3CZ02</accession>
<reference evidence="1 2" key="1">
    <citation type="submission" date="2022-10" db="EMBL/GenBank/DDBJ databases">
        <title>Comparative genomics and taxonomic characterization of three novel marine species of genus Reichenbachiella exhibiting antioxidant and polysaccharide degradation activities.</title>
        <authorList>
            <person name="Muhammad N."/>
            <person name="Lee Y.-J."/>
            <person name="Ko J."/>
            <person name="Kim S.-G."/>
        </authorList>
    </citation>
    <scope>NUCLEOTIDE SEQUENCE [LARGE SCALE GENOMIC DNA]</scope>
    <source>
        <strain evidence="1 2">ABR2-5</strain>
    </source>
</reference>